<reference evidence="1" key="1">
    <citation type="submission" date="2019-06" db="EMBL/GenBank/DDBJ databases">
        <authorList>
            <person name="Le Quere A."/>
            <person name="Colella S."/>
        </authorList>
    </citation>
    <scope>NUCLEOTIDE SEQUENCE</scope>
    <source>
        <strain evidence="1">EmedicaeMD41</strain>
    </source>
</reference>
<dbReference type="EMBL" id="CABFNB010000096">
    <property type="protein sequence ID" value="VTZ61676.1"/>
    <property type="molecule type" value="Genomic_DNA"/>
</dbReference>
<proteinExistence type="predicted"/>
<gene>
    <name evidence="1" type="ORF">EMEDMD4_300042</name>
</gene>
<sequence length="82" mass="9248">MSEFDAVHDRHPDIGQQQVERLIAKAGEPIGSVPGFDRFMAVEPQRARDEGTQGIFILGDQDFRHHGLPYLCCGERRGAWMP</sequence>
<name>A0A508WWS4_9HYPH</name>
<dbReference type="Proteomes" id="UP000507954">
    <property type="component" value="Unassembled WGS sequence"/>
</dbReference>
<accession>A0A508WWS4</accession>
<organism evidence="1">
    <name type="scientific">Sinorhizobium medicae</name>
    <dbReference type="NCBI Taxonomy" id="110321"/>
    <lineage>
        <taxon>Bacteria</taxon>
        <taxon>Pseudomonadati</taxon>
        <taxon>Pseudomonadota</taxon>
        <taxon>Alphaproteobacteria</taxon>
        <taxon>Hyphomicrobiales</taxon>
        <taxon>Rhizobiaceae</taxon>
        <taxon>Sinorhizobium/Ensifer group</taxon>
        <taxon>Sinorhizobium</taxon>
    </lineage>
</organism>
<evidence type="ECO:0000313" key="1">
    <source>
        <dbReference type="EMBL" id="VTZ61676.1"/>
    </source>
</evidence>
<protein>
    <submittedName>
        <fullName evidence="1">Uncharacterized protein</fullName>
    </submittedName>
</protein>
<dbReference type="AlphaFoldDB" id="A0A508WWS4"/>